<accession>A0A286E939</accession>
<dbReference type="EMBL" id="OCNE01000031">
    <property type="protein sequence ID" value="SOD67428.1"/>
    <property type="molecule type" value="Genomic_DNA"/>
</dbReference>
<evidence type="ECO:0008006" key="4">
    <source>
        <dbReference type="Google" id="ProtNLM"/>
    </source>
</evidence>
<keyword evidence="1" id="KW-1133">Transmembrane helix</keyword>
<protein>
    <recommendedName>
        <fullName evidence="4">TrbC/VIRB2 family protein</fullName>
    </recommendedName>
</protein>
<dbReference type="RefSeq" id="WP_245880838.1">
    <property type="nucleotide sequence ID" value="NZ_OCNE01000031.1"/>
</dbReference>
<feature type="transmembrane region" description="Helical" evidence="1">
    <location>
        <begin position="76"/>
        <end position="100"/>
    </location>
</feature>
<name>A0A286E939_9ACTN</name>
<keyword evidence="3" id="KW-1185">Reference proteome</keyword>
<evidence type="ECO:0000313" key="3">
    <source>
        <dbReference type="Proteomes" id="UP000219072"/>
    </source>
</evidence>
<keyword evidence="1" id="KW-0812">Transmembrane</keyword>
<proteinExistence type="predicted"/>
<evidence type="ECO:0000256" key="1">
    <source>
        <dbReference type="SAM" id="Phobius"/>
    </source>
</evidence>
<organism evidence="2 3">
    <name type="scientific">Streptomyces zhaozhouensis</name>
    <dbReference type="NCBI Taxonomy" id="1300267"/>
    <lineage>
        <taxon>Bacteria</taxon>
        <taxon>Bacillati</taxon>
        <taxon>Actinomycetota</taxon>
        <taxon>Actinomycetes</taxon>
        <taxon>Kitasatosporales</taxon>
        <taxon>Streptomycetaceae</taxon>
        <taxon>Streptomyces</taxon>
    </lineage>
</organism>
<dbReference type="AlphaFoldDB" id="A0A286E939"/>
<feature type="transmembrane region" description="Helical" evidence="1">
    <location>
        <begin position="41"/>
        <end position="64"/>
    </location>
</feature>
<gene>
    <name evidence="2" type="ORF">SAMN06297387_13114</name>
</gene>
<dbReference type="Proteomes" id="UP000219072">
    <property type="component" value="Unassembled WGS sequence"/>
</dbReference>
<evidence type="ECO:0000313" key="2">
    <source>
        <dbReference type="EMBL" id="SOD67428.1"/>
    </source>
</evidence>
<keyword evidence="1" id="KW-0472">Membrane</keyword>
<reference evidence="2 3" key="1">
    <citation type="submission" date="2017-09" db="EMBL/GenBank/DDBJ databases">
        <authorList>
            <person name="Ehlers B."/>
            <person name="Leendertz F.H."/>
        </authorList>
    </citation>
    <scope>NUCLEOTIDE SEQUENCE [LARGE SCALE GENOMIC DNA]</scope>
    <source>
        <strain evidence="2 3">CGMCC 4.7095</strain>
    </source>
</reference>
<sequence length="101" mass="10336">MELLASVASAVADATVAAEDWDPAPEAPEGLEGLMPQWIGWAKWLAIGLGIIGLIACGIMMMIGRRNRSHLAAEGASGLLWVVGGISVVSLAGGVVPLMLS</sequence>